<evidence type="ECO:0000313" key="3">
    <source>
        <dbReference type="Proteomes" id="UP000267164"/>
    </source>
</evidence>
<dbReference type="InterPro" id="IPR024495">
    <property type="entry name" value="DUF2771"/>
</dbReference>
<dbReference type="KEGG" id="nyu:D7D52_05325"/>
<feature type="signal peptide" evidence="1">
    <location>
        <begin position="1"/>
        <end position="25"/>
    </location>
</feature>
<protein>
    <submittedName>
        <fullName evidence="2">DUF2771 domain-containing protein</fullName>
    </submittedName>
</protein>
<accession>A0A386Z6N0</accession>
<gene>
    <name evidence="2" type="ORF">D7D52_05325</name>
</gene>
<reference evidence="2 3" key="1">
    <citation type="submission" date="2018-09" db="EMBL/GenBank/DDBJ databases">
        <title>Nocardia yunnanensis sp. nov., an actinomycete isolated from a soil sample.</title>
        <authorList>
            <person name="Zhang J."/>
        </authorList>
    </citation>
    <scope>NUCLEOTIDE SEQUENCE [LARGE SCALE GENOMIC DNA]</scope>
    <source>
        <strain evidence="2 3">CFHS0054</strain>
    </source>
</reference>
<dbReference type="OrthoDB" id="4772953at2"/>
<dbReference type="RefSeq" id="WP_120735313.1">
    <property type="nucleotide sequence ID" value="NZ_CP032568.1"/>
</dbReference>
<dbReference type="Proteomes" id="UP000267164">
    <property type="component" value="Chromosome"/>
</dbReference>
<sequence>MSQSKTRTIVALAGAALLVFVAAVAAVVTIAVQHTDKPKPELSAYAHGKSVSVRPFMYCSVHVDNNQLKMEDCDNSQSISDLSVPPGSPLQLSLPNEIFDAPWRMAVVYALPNGQAAQTTVWYSDKVEKSCQIPSPLTPEPANPGKSLKDCRALTIETPADARLRLAGIEFQLPVPARDENGQEGYVPHAVWSIRTAA</sequence>
<evidence type="ECO:0000313" key="2">
    <source>
        <dbReference type="EMBL" id="AYF73378.1"/>
    </source>
</evidence>
<proteinExistence type="predicted"/>
<keyword evidence="3" id="KW-1185">Reference proteome</keyword>
<keyword evidence="1" id="KW-0732">Signal</keyword>
<organism evidence="2 3">
    <name type="scientific">Nocardia yunnanensis</name>
    <dbReference type="NCBI Taxonomy" id="2382165"/>
    <lineage>
        <taxon>Bacteria</taxon>
        <taxon>Bacillati</taxon>
        <taxon>Actinomycetota</taxon>
        <taxon>Actinomycetes</taxon>
        <taxon>Mycobacteriales</taxon>
        <taxon>Nocardiaceae</taxon>
        <taxon>Nocardia</taxon>
    </lineage>
</organism>
<dbReference type="Pfam" id="PF10969">
    <property type="entry name" value="DUF2771"/>
    <property type="match status" value="1"/>
</dbReference>
<evidence type="ECO:0000256" key="1">
    <source>
        <dbReference type="SAM" id="SignalP"/>
    </source>
</evidence>
<feature type="chain" id="PRO_5017265598" evidence="1">
    <location>
        <begin position="26"/>
        <end position="198"/>
    </location>
</feature>
<dbReference type="AlphaFoldDB" id="A0A386Z6N0"/>
<name>A0A386Z6N0_9NOCA</name>
<dbReference type="EMBL" id="CP032568">
    <property type="protein sequence ID" value="AYF73378.1"/>
    <property type="molecule type" value="Genomic_DNA"/>
</dbReference>